<proteinExistence type="inferred from homology"/>
<name>A0AAD8EN97_DIPPU</name>
<gene>
    <name evidence="6" type="ORF">L9F63_012982</name>
</gene>
<dbReference type="PANTHER" id="PTHR11633:SF1">
    <property type="entry name" value="LD28763P"/>
    <property type="match status" value="1"/>
</dbReference>
<dbReference type="SMART" id="SM00141">
    <property type="entry name" value="PDGF"/>
    <property type="match status" value="1"/>
</dbReference>
<evidence type="ECO:0000313" key="6">
    <source>
        <dbReference type="EMBL" id="KAJ9595827.1"/>
    </source>
</evidence>
<dbReference type="PROSITE" id="PS50278">
    <property type="entry name" value="PDGF_2"/>
    <property type="match status" value="1"/>
</dbReference>
<reference evidence="6" key="1">
    <citation type="journal article" date="2023" name="IScience">
        <title>Live-bearing cockroach genome reveals convergent evolutionary mechanisms linked to viviparity in insects and beyond.</title>
        <authorList>
            <person name="Fouks B."/>
            <person name="Harrison M.C."/>
            <person name="Mikhailova A.A."/>
            <person name="Marchal E."/>
            <person name="English S."/>
            <person name="Carruthers M."/>
            <person name="Jennings E.C."/>
            <person name="Chiamaka E.L."/>
            <person name="Frigard R.A."/>
            <person name="Pippel M."/>
            <person name="Attardo G.M."/>
            <person name="Benoit J.B."/>
            <person name="Bornberg-Bauer E."/>
            <person name="Tobe S.S."/>
        </authorList>
    </citation>
    <scope>NUCLEOTIDE SEQUENCE</scope>
    <source>
        <strain evidence="6">Stay&amp;Tobe</strain>
    </source>
</reference>
<evidence type="ECO:0000256" key="2">
    <source>
        <dbReference type="ARBA" id="ARBA00023030"/>
    </source>
</evidence>
<dbReference type="PANTHER" id="PTHR11633">
    <property type="entry name" value="PLATELET-DERIVED GROWTH FACTOR"/>
    <property type="match status" value="1"/>
</dbReference>
<organism evidence="6 7">
    <name type="scientific">Diploptera punctata</name>
    <name type="common">Pacific beetle cockroach</name>
    <dbReference type="NCBI Taxonomy" id="6984"/>
    <lineage>
        <taxon>Eukaryota</taxon>
        <taxon>Metazoa</taxon>
        <taxon>Ecdysozoa</taxon>
        <taxon>Arthropoda</taxon>
        <taxon>Hexapoda</taxon>
        <taxon>Insecta</taxon>
        <taxon>Pterygota</taxon>
        <taxon>Neoptera</taxon>
        <taxon>Polyneoptera</taxon>
        <taxon>Dictyoptera</taxon>
        <taxon>Blattodea</taxon>
        <taxon>Blaberoidea</taxon>
        <taxon>Blaberidae</taxon>
        <taxon>Diplopterinae</taxon>
        <taxon>Diploptera</taxon>
    </lineage>
</organism>
<evidence type="ECO:0000259" key="5">
    <source>
        <dbReference type="PROSITE" id="PS50278"/>
    </source>
</evidence>
<comment type="similarity">
    <text evidence="1 4">Belongs to the PDGF/VEGF growth factor family.</text>
</comment>
<dbReference type="InterPro" id="IPR000072">
    <property type="entry name" value="PDGF/VEGF_dom"/>
</dbReference>
<keyword evidence="2 4" id="KW-0339">Growth factor</keyword>
<evidence type="ECO:0000256" key="1">
    <source>
        <dbReference type="ARBA" id="ARBA00006686"/>
    </source>
</evidence>
<evidence type="ECO:0000313" key="7">
    <source>
        <dbReference type="Proteomes" id="UP001233999"/>
    </source>
</evidence>
<feature type="domain" description="Platelet-derived growth factor (PDGF) family profile" evidence="5">
    <location>
        <begin position="24"/>
        <end position="109"/>
    </location>
</feature>
<keyword evidence="3" id="KW-0497">Mitogen</keyword>
<dbReference type="AlphaFoldDB" id="A0AAD8EN97"/>
<dbReference type="GO" id="GO:0016020">
    <property type="term" value="C:membrane"/>
    <property type="evidence" value="ECO:0007669"/>
    <property type="project" value="InterPro"/>
</dbReference>
<reference evidence="6" key="2">
    <citation type="submission" date="2023-05" db="EMBL/GenBank/DDBJ databases">
        <authorList>
            <person name="Fouks B."/>
        </authorList>
    </citation>
    <scope>NUCLEOTIDE SEQUENCE</scope>
    <source>
        <strain evidence="6">Stay&amp;Tobe</strain>
        <tissue evidence="6">Testes</tissue>
    </source>
</reference>
<dbReference type="InterPro" id="IPR029034">
    <property type="entry name" value="Cystine-knot_cytokine"/>
</dbReference>
<dbReference type="GO" id="GO:0005615">
    <property type="term" value="C:extracellular space"/>
    <property type="evidence" value="ECO:0007669"/>
    <property type="project" value="TreeGrafter"/>
</dbReference>
<dbReference type="Pfam" id="PF00341">
    <property type="entry name" value="PDGF"/>
    <property type="match status" value="1"/>
</dbReference>
<dbReference type="GO" id="GO:0008083">
    <property type="term" value="F:growth factor activity"/>
    <property type="evidence" value="ECO:0007669"/>
    <property type="project" value="UniProtKB-KW"/>
</dbReference>
<dbReference type="GO" id="GO:0008284">
    <property type="term" value="P:positive regulation of cell population proliferation"/>
    <property type="evidence" value="ECO:0007669"/>
    <property type="project" value="TreeGrafter"/>
</dbReference>
<comment type="caution">
    <text evidence="6">The sequence shown here is derived from an EMBL/GenBank/DDBJ whole genome shotgun (WGS) entry which is preliminary data.</text>
</comment>
<evidence type="ECO:0000256" key="3">
    <source>
        <dbReference type="ARBA" id="ARBA00023246"/>
    </source>
</evidence>
<dbReference type="GO" id="GO:0051781">
    <property type="term" value="P:positive regulation of cell division"/>
    <property type="evidence" value="ECO:0007669"/>
    <property type="project" value="UniProtKB-KW"/>
</dbReference>
<accession>A0AAD8EN97</accession>
<evidence type="ECO:0000256" key="4">
    <source>
        <dbReference type="RuleBase" id="RU003818"/>
    </source>
</evidence>
<keyword evidence="7" id="KW-1185">Reference proteome</keyword>
<protein>
    <recommendedName>
        <fullName evidence="5">Platelet-derived growth factor (PDGF) family profile domain-containing protein</fullName>
    </recommendedName>
</protein>
<dbReference type="SUPFAM" id="SSF57501">
    <property type="entry name" value="Cystine-knot cytokines"/>
    <property type="match status" value="1"/>
</dbReference>
<dbReference type="Proteomes" id="UP001233999">
    <property type="component" value="Unassembled WGS sequence"/>
</dbReference>
<dbReference type="GO" id="GO:0070851">
    <property type="term" value="F:growth factor receptor binding"/>
    <property type="evidence" value="ECO:0007669"/>
    <property type="project" value="TreeGrafter"/>
</dbReference>
<sequence length="173" mass="19508">RFGDDDIDNIDRKGVIMPKAAVCRPELVTVPLRTSADNSVFYYPPCARVERCGGCCSHDLLSCQPSATEFINYQVLATTFEGGNKLRFIRKEIVTVEQHTKCKCDCKKKSSDCNSLQVYSESDCQCFCLNVDEEEKCLKENDTKLWDPNECICGCREVKECSTGSYFDMKTCG</sequence>
<dbReference type="EMBL" id="JASPKZ010002311">
    <property type="protein sequence ID" value="KAJ9595827.1"/>
    <property type="molecule type" value="Genomic_DNA"/>
</dbReference>
<feature type="non-terminal residue" evidence="6">
    <location>
        <position position="173"/>
    </location>
</feature>
<dbReference type="Gene3D" id="2.10.90.10">
    <property type="entry name" value="Cystine-knot cytokines"/>
    <property type="match status" value="1"/>
</dbReference>